<dbReference type="RefSeq" id="WP_091935405.1">
    <property type="nucleotide sequence ID" value="NZ_FNCY01000003.1"/>
</dbReference>
<evidence type="ECO:0000313" key="6">
    <source>
        <dbReference type="Proteomes" id="UP000198607"/>
    </source>
</evidence>
<dbReference type="PROSITE" id="PS50956">
    <property type="entry name" value="HTH_ASNC_2"/>
    <property type="match status" value="1"/>
</dbReference>
<dbReference type="InterPro" id="IPR036388">
    <property type="entry name" value="WH-like_DNA-bd_sf"/>
</dbReference>
<dbReference type="STRING" id="83767.SAMN05660652_01251"/>
<dbReference type="PANTHER" id="PTHR30154:SF17">
    <property type="entry name" value="DNA-BINDING TRANSCRIPTIONAL ACTIVATOR DECR"/>
    <property type="match status" value="1"/>
</dbReference>
<organism evidence="5 6">
    <name type="scientific">Propionivibrio dicarboxylicus</name>
    <dbReference type="NCBI Taxonomy" id="83767"/>
    <lineage>
        <taxon>Bacteria</taxon>
        <taxon>Pseudomonadati</taxon>
        <taxon>Pseudomonadota</taxon>
        <taxon>Betaproteobacteria</taxon>
        <taxon>Rhodocyclales</taxon>
        <taxon>Rhodocyclaceae</taxon>
        <taxon>Propionivibrio</taxon>
    </lineage>
</organism>
<evidence type="ECO:0000313" key="5">
    <source>
        <dbReference type="EMBL" id="SDH11010.1"/>
    </source>
</evidence>
<evidence type="ECO:0000256" key="1">
    <source>
        <dbReference type="ARBA" id="ARBA00023015"/>
    </source>
</evidence>
<dbReference type="CDD" id="cd00090">
    <property type="entry name" value="HTH_ARSR"/>
    <property type="match status" value="1"/>
</dbReference>
<dbReference type="Pfam" id="PF13412">
    <property type="entry name" value="HTH_24"/>
    <property type="match status" value="1"/>
</dbReference>
<dbReference type="InterPro" id="IPR036390">
    <property type="entry name" value="WH_DNA-bd_sf"/>
</dbReference>
<dbReference type="GO" id="GO:0043200">
    <property type="term" value="P:response to amino acid"/>
    <property type="evidence" value="ECO:0007669"/>
    <property type="project" value="TreeGrafter"/>
</dbReference>
<dbReference type="Gene3D" id="1.10.10.10">
    <property type="entry name" value="Winged helix-like DNA-binding domain superfamily/Winged helix DNA-binding domain"/>
    <property type="match status" value="1"/>
</dbReference>
<dbReference type="Proteomes" id="UP000198607">
    <property type="component" value="Unassembled WGS sequence"/>
</dbReference>
<evidence type="ECO:0000259" key="4">
    <source>
        <dbReference type="PROSITE" id="PS50956"/>
    </source>
</evidence>
<dbReference type="EMBL" id="FNCY01000003">
    <property type="protein sequence ID" value="SDH11010.1"/>
    <property type="molecule type" value="Genomic_DNA"/>
</dbReference>
<keyword evidence="6" id="KW-1185">Reference proteome</keyword>
<sequence>MDRIDKEILALLQENADLPLTEIAARVKLSSTPCWRRIQRLEEQGYIQRRVAILDAEKLNVGVTVFVLLRTNRHNQDWFESLREIVNDIPEVVDFYRMSGNIDYLLRVIVPDIAAYDAVYKKLTSRIEIFEVSSSFAMEELKHTSALPLNYAAIDD</sequence>
<dbReference type="SUPFAM" id="SSF46785">
    <property type="entry name" value="Winged helix' DNA-binding domain"/>
    <property type="match status" value="1"/>
</dbReference>
<dbReference type="GO" id="GO:0006355">
    <property type="term" value="P:regulation of DNA-templated transcription"/>
    <property type="evidence" value="ECO:0007669"/>
    <property type="project" value="UniProtKB-ARBA"/>
</dbReference>
<dbReference type="GO" id="GO:0043565">
    <property type="term" value="F:sequence-specific DNA binding"/>
    <property type="evidence" value="ECO:0007669"/>
    <property type="project" value="InterPro"/>
</dbReference>
<dbReference type="Gene3D" id="3.30.70.920">
    <property type="match status" value="1"/>
</dbReference>
<protein>
    <submittedName>
        <fullName evidence="5">Lrp/AsnC family transcriptional regulator</fullName>
    </submittedName>
</protein>
<dbReference type="InterPro" id="IPR019888">
    <property type="entry name" value="Tscrpt_reg_AsnC-like"/>
</dbReference>
<dbReference type="InterPro" id="IPR011008">
    <property type="entry name" value="Dimeric_a/b-barrel"/>
</dbReference>
<evidence type="ECO:0000256" key="2">
    <source>
        <dbReference type="ARBA" id="ARBA00023125"/>
    </source>
</evidence>
<proteinExistence type="predicted"/>
<dbReference type="AlphaFoldDB" id="A0A1G7ZSC0"/>
<dbReference type="PANTHER" id="PTHR30154">
    <property type="entry name" value="LEUCINE-RESPONSIVE REGULATORY PROTEIN"/>
    <property type="match status" value="1"/>
</dbReference>
<keyword evidence="1" id="KW-0805">Transcription regulation</keyword>
<reference evidence="5 6" key="1">
    <citation type="submission" date="2016-10" db="EMBL/GenBank/DDBJ databases">
        <authorList>
            <person name="de Groot N.N."/>
        </authorList>
    </citation>
    <scope>NUCLEOTIDE SEQUENCE [LARGE SCALE GENOMIC DNA]</scope>
    <source>
        <strain evidence="5 6">DSM 5885</strain>
    </source>
</reference>
<keyword evidence="3" id="KW-0804">Transcription</keyword>
<dbReference type="InterPro" id="IPR019887">
    <property type="entry name" value="Tscrpt_reg_AsnC/Lrp_C"/>
</dbReference>
<dbReference type="Pfam" id="PF01037">
    <property type="entry name" value="AsnC_trans_reg"/>
    <property type="match status" value="1"/>
</dbReference>
<keyword evidence="2" id="KW-0238">DNA-binding</keyword>
<dbReference type="GO" id="GO:0005829">
    <property type="term" value="C:cytosol"/>
    <property type="evidence" value="ECO:0007669"/>
    <property type="project" value="TreeGrafter"/>
</dbReference>
<feature type="domain" description="HTH asnC-type" evidence="4">
    <location>
        <begin position="1"/>
        <end position="64"/>
    </location>
</feature>
<dbReference type="PRINTS" id="PR00033">
    <property type="entry name" value="HTHASNC"/>
</dbReference>
<evidence type="ECO:0000256" key="3">
    <source>
        <dbReference type="ARBA" id="ARBA00023163"/>
    </source>
</evidence>
<dbReference type="InterPro" id="IPR011991">
    <property type="entry name" value="ArsR-like_HTH"/>
</dbReference>
<name>A0A1G7ZSC0_9RHOO</name>
<dbReference type="OrthoDB" id="8526125at2"/>
<accession>A0A1G7ZSC0</accession>
<dbReference type="SMART" id="SM00344">
    <property type="entry name" value="HTH_ASNC"/>
    <property type="match status" value="1"/>
</dbReference>
<dbReference type="SUPFAM" id="SSF54909">
    <property type="entry name" value="Dimeric alpha+beta barrel"/>
    <property type="match status" value="1"/>
</dbReference>
<gene>
    <name evidence="5" type="ORF">SAMN05660652_01251</name>
</gene>
<dbReference type="InterPro" id="IPR000485">
    <property type="entry name" value="AsnC-type_HTH_dom"/>
</dbReference>